<reference evidence="8 9" key="1">
    <citation type="journal article" date="2024" name="Nat. Commun.">
        <title>Phylogenomics reveals the evolutionary origins of lichenization in chlorophyte algae.</title>
        <authorList>
            <person name="Puginier C."/>
            <person name="Libourel C."/>
            <person name="Otte J."/>
            <person name="Skaloud P."/>
            <person name="Haon M."/>
            <person name="Grisel S."/>
            <person name="Petersen M."/>
            <person name="Berrin J.G."/>
            <person name="Delaux P.M."/>
            <person name="Dal Grande F."/>
            <person name="Keller J."/>
        </authorList>
    </citation>
    <scope>NUCLEOTIDE SEQUENCE [LARGE SCALE GENOMIC DNA]</scope>
    <source>
        <strain evidence="8 9">SAG 2523</strain>
    </source>
</reference>
<evidence type="ECO:0000256" key="1">
    <source>
        <dbReference type="ARBA" id="ARBA00009986"/>
    </source>
</evidence>
<dbReference type="EC" id="1.2.1.3" evidence="3"/>
<evidence type="ECO:0000313" key="8">
    <source>
        <dbReference type="EMBL" id="KAK9843555.1"/>
    </source>
</evidence>
<dbReference type="InterPro" id="IPR015590">
    <property type="entry name" value="Aldehyde_DH_dom"/>
</dbReference>
<evidence type="ECO:0000256" key="6">
    <source>
        <dbReference type="RuleBase" id="RU003345"/>
    </source>
</evidence>
<dbReference type="AlphaFoldDB" id="A0AAW1SAR0"/>
<dbReference type="InterPro" id="IPR016160">
    <property type="entry name" value="Ald_DH_CS_CYS"/>
</dbReference>
<dbReference type="PANTHER" id="PTHR42804">
    <property type="entry name" value="ALDEHYDE DEHYDROGENASE"/>
    <property type="match status" value="1"/>
</dbReference>
<comment type="catalytic activity">
    <reaction evidence="4">
        <text>an aldehyde + NAD(+) + H2O = a carboxylate + NADH + 2 H(+)</text>
        <dbReference type="Rhea" id="RHEA:16185"/>
        <dbReference type="ChEBI" id="CHEBI:15377"/>
        <dbReference type="ChEBI" id="CHEBI:15378"/>
        <dbReference type="ChEBI" id="CHEBI:17478"/>
        <dbReference type="ChEBI" id="CHEBI:29067"/>
        <dbReference type="ChEBI" id="CHEBI:57540"/>
        <dbReference type="ChEBI" id="CHEBI:57945"/>
        <dbReference type="EC" id="1.2.1.3"/>
    </reaction>
</comment>
<evidence type="ECO:0000256" key="5">
    <source>
        <dbReference type="PROSITE-ProRule" id="PRU10007"/>
    </source>
</evidence>
<gene>
    <name evidence="8" type="ORF">WJX84_003826</name>
</gene>
<dbReference type="Pfam" id="PF00171">
    <property type="entry name" value="Aldedh"/>
    <property type="match status" value="1"/>
</dbReference>
<dbReference type="PANTHER" id="PTHR42804:SF1">
    <property type="entry name" value="ALDEHYDE DEHYDROGENASE-RELATED"/>
    <property type="match status" value="1"/>
</dbReference>
<evidence type="ECO:0000256" key="2">
    <source>
        <dbReference type="ARBA" id="ARBA00023002"/>
    </source>
</evidence>
<dbReference type="PROSITE" id="PS00687">
    <property type="entry name" value="ALDEHYDE_DEHYDR_GLU"/>
    <property type="match status" value="1"/>
</dbReference>
<organism evidence="8 9">
    <name type="scientific">Apatococcus fuscideae</name>
    <dbReference type="NCBI Taxonomy" id="2026836"/>
    <lineage>
        <taxon>Eukaryota</taxon>
        <taxon>Viridiplantae</taxon>
        <taxon>Chlorophyta</taxon>
        <taxon>core chlorophytes</taxon>
        <taxon>Trebouxiophyceae</taxon>
        <taxon>Chlorellales</taxon>
        <taxon>Chlorellaceae</taxon>
        <taxon>Apatococcus</taxon>
    </lineage>
</organism>
<dbReference type="GO" id="GO:0004029">
    <property type="term" value="F:aldehyde dehydrogenase (NAD+) activity"/>
    <property type="evidence" value="ECO:0007669"/>
    <property type="project" value="UniProtKB-EC"/>
</dbReference>
<dbReference type="InterPro" id="IPR016161">
    <property type="entry name" value="Ald_DH/histidinol_DH"/>
</dbReference>
<evidence type="ECO:0000256" key="4">
    <source>
        <dbReference type="ARBA" id="ARBA00049194"/>
    </source>
</evidence>
<dbReference type="InterPro" id="IPR016163">
    <property type="entry name" value="Ald_DH_C"/>
</dbReference>
<comment type="caution">
    <text evidence="8">The sequence shown here is derived from an EMBL/GenBank/DDBJ whole genome shotgun (WGS) entry which is preliminary data.</text>
</comment>
<keyword evidence="9" id="KW-1185">Reference proteome</keyword>
<feature type="active site" evidence="5">
    <location>
        <position position="42"/>
    </location>
</feature>
<dbReference type="Proteomes" id="UP001485043">
    <property type="component" value="Unassembled WGS sequence"/>
</dbReference>
<protein>
    <recommendedName>
        <fullName evidence="3">aldehyde dehydrogenase (NAD(+))</fullName>
        <ecNumber evidence="3">1.2.1.3</ecNumber>
    </recommendedName>
</protein>
<proteinExistence type="inferred from homology"/>
<dbReference type="EMBL" id="JALJOV010001692">
    <property type="protein sequence ID" value="KAK9843555.1"/>
    <property type="molecule type" value="Genomic_DNA"/>
</dbReference>
<dbReference type="Gene3D" id="3.40.309.10">
    <property type="entry name" value="Aldehyde Dehydrogenase, Chain A, domain 2"/>
    <property type="match status" value="1"/>
</dbReference>
<name>A0AAW1SAR0_9CHLO</name>
<dbReference type="SUPFAM" id="SSF53720">
    <property type="entry name" value="ALDH-like"/>
    <property type="match status" value="1"/>
</dbReference>
<accession>A0AAW1SAR0</accession>
<keyword evidence="2 6" id="KW-0560">Oxidoreductase</keyword>
<sequence length="284" mass="30688">MKVGTAPGSSPRVAKVSFTGSVATGRRVGQSAAANIKPSTLELGGKSALIIFEDADVNDAVEWAMFGVFWTTGQICSATSRVLVHSSLLPAFKARLKERSEAICIADPQTPESRMGPVVNKSQYEKILSAIEQAKTEGIPLLTGGGRPSHLDKGYFVQPTVFTEVERSHTLWSEEVFGPVMGVSSFESEEEAIAMANDTNFGLAAAVISEDEERCRRVAAAMEAGIVWMNCSQPVFFQAPWGGIKESGYGRELGEAGLTSFLNVKQVTSYKAAKRWDWYPGSEH</sequence>
<feature type="domain" description="Aldehyde dehydrogenase" evidence="7">
    <location>
        <begin position="4"/>
        <end position="267"/>
    </location>
</feature>
<dbReference type="FunFam" id="3.40.309.10:FF:000012">
    <property type="entry name" value="Betaine aldehyde dehydrogenase"/>
    <property type="match status" value="1"/>
</dbReference>
<evidence type="ECO:0000313" key="9">
    <source>
        <dbReference type="Proteomes" id="UP001485043"/>
    </source>
</evidence>
<dbReference type="PROSITE" id="PS00070">
    <property type="entry name" value="ALDEHYDE_DEHYDR_CYS"/>
    <property type="match status" value="1"/>
</dbReference>
<comment type="similarity">
    <text evidence="1 6">Belongs to the aldehyde dehydrogenase family.</text>
</comment>
<dbReference type="InterPro" id="IPR016162">
    <property type="entry name" value="Ald_DH_N"/>
</dbReference>
<evidence type="ECO:0000259" key="7">
    <source>
        <dbReference type="Pfam" id="PF00171"/>
    </source>
</evidence>
<dbReference type="Gene3D" id="3.40.605.10">
    <property type="entry name" value="Aldehyde Dehydrogenase, Chain A, domain 1"/>
    <property type="match status" value="1"/>
</dbReference>
<dbReference type="InterPro" id="IPR029510">
    <property type="entry name" value="Ald_DH_CS_GLU"/>
</dbReference>
<evidence type="ECO:0000256" key="3">
    <source>
        <dbReference type="ARBA" id="ARBA00024226"/>
    </source>
</evidence>